<protein>
    <submittedName>
        <fullName evidence="1">PIN domain nuclease</fullName>
    </submittedName>
</protein>
<proteinExistence type="predicted"/>
<dbReference type="InterPro" id="IPR029060">
    <property type="entry name" value="PIN-like_dom_sf"/>
</dbReference>
<dbReference type="RefSeq" id="WP_146483442.1">
    <property type="nucleotide sequence ID" value="NZ_CP042266.1"/>
</dbReference>
<dbReference type="AlphaFoldDB" id="A0A5B8JE65"/>
<dbReference type="EMBL" id="CP042266">
    <property type="protein sequence ID" value="QDY80045.1"/>
    <property type="molecule type" value="Genomic_DNA"/>
</dbReference>
<accession>A0A5B8JE65</accession>
<keyword evidence="2" id="KW-1185">Reference proteome</keyword>
<dbReference type="KEGG" id="sqz:FQU76_29900"/>
<sequence length="166" mass="18253">MTPVERPAPRYLAHTSLVWRLLFGTVGDPWPARVTEGLVTICPVAHAELRHGLRPGVDPTPFYLALDQAFGSVPMKHFNRQPEAADVAKRLRALGIGRLPSLMDIVTALTARDHGLTLVHTDDHFEAIGQVCPGIPMIKVVADRPPRPAPDPSTRRRGLLRSLLDD</sequence>
<name>A0A5B8JE65_9ACTN</name>
<reference evidence="1 2" key="1">
    <citation type="submission" date="2019-07" db="EMBL/GenBank/DDBJ databases">
        <authorList>
            <person name="Zhu P."/>
        </authorList>
    </citation>
    <scope>NUCLEOTIDE SEQUENCE [LARGE SCALE GENOMIC DNA]</scope>
    <source>
        <strain evidence="1 2">SSL-25</strain>
    </source>
</reference>
<organism evidence="1 2">
    <name type="scientific">Streptomyces qinzhouensis</name>
    <dbReference type="NCBI Taxonomy" id="2599401"/>
    <lineage>
        <taxon>Bacteria</taxon>
        <taxon>Bacillati</taxon>
        <taxon>Actinomycetota</taxon>
        <taxon>Actinomycetes</taxon>
        <taxon>Kitasatosporales</taxon>
        <taxon>Streptomycetaceae</taxon>
        <taxon>Streptomyces</taxon>
    </lineage>
</organism>
<dbReference type="Proteomes" id="UP000320580">
    <property type="component" value="Chromosome"/>
</dbReference>
<dbReference type="SUPFAM" id="SSF88723">
    <property type="entry name" value="PIN domain-like"/>
    <property type="match status" value="1"/>
</dbReference>
<dbReference type="OrthoDB" id="5185254at2"/>
<evidence type="ECO:0000313" key="2">
    <source>
        <dbReference type="Proteomes" id="UP000320580"/>
    </source>
</evidence>
<gene>
    <name evidence="1" type="ORF">FQU76_29900</name>
</gene>
<evidence type="ECO:0000313" key="1">
    <source>
        <dbReference type="EMBL" id="QDY80045.1"/>
    </source>
</evidence>
<dbReference type="Gene3D" id="3.40.50.1010">
    <property type="entry name" value="5'-nuclease"/>
    <property type="match status" value="1"/>
</dbReference>